<evidence type="ECO:0000256" key="1">
    <source>
        <dbReference type="ARBA" id="ARBA00005417"/>
    </source>
</evidence>
<evidence type="ECO:0000313" key="6">
    <source>
        <dbReference type="EMBL" id="NDO40780.1"/>
    </source>
</evidence>
<dbReference type="InterPro" id="IPR027417">
    <property type="entry name" value="P-loop_NTPase"/>
</dbReference>
<dbReference type="FunFam" id="3.40.50.300:FF:000032">
    <property type="entry name" value="Export ABC transporter ATP-binding protein"/>
    <property type="match status" value="1"/>
</dbReference>
<keyword evidence="4 6" id="KW-0067">ATP-binding</keyword>
<dbReference type="InterPro" id="IPR017911">
    <property type="entry name" value="MacB-like_ATP-bd"/>
</dbReference>
<dbReference type="Proteomes" id="UP000462501">
    <property type="component" value="Unassembled WGS sequence"/>
</dbReference>
<dbReference type="PROSITE" id="PS50893">
    <property type="entry name" value="ABC_TRANSPORTER_2"/>
    <property type="match status" value="1"/>
</dbReference>
<proteinExistence type="inferred from homology"/>
<comment type="caution">
    <text evidence="6">The sequence shown here is derived from an EMBL/GenBank/DDBJ whole genome shotgun (WGS) entry which is preliminary data.</text>
</comment>
<protein>
    <submittedName>
        <fullName evidence="6">ABC transporter ATP-binding protein</fullName>
    </submittedName>
</protein>
<dbReference type="Pfam" id="PF00005">
    <property type="entry name" value="ABC_tran"/>
    <property type="match status" value="1"/>
</dbReference>
<evidence type="ECO:0000256" key="4">
    <source>
        <dbReference type="ARBA" id="ARBA00022840"/>
    </source>
</evidence>
<dbReference type="Gene3D" id="3.40.50.300">
    <property type="entry name" value="P-loop containing nucleotide triphosphate hydrolases"/>
    <property type="match status" value="1"/>
</dbReference>
<dbReference type="SMART" id="SM00382">
    <property type="entry name" value="AAA"/>
    <property type="match status" value="1"/>
</dbReference>
<keyword evidence="2" id="KW-0813">Transport</keyword>
<dbReference type="EMBL" id="VIQT01000024">
    <property type="protein sequence ID" value="NDO40780.1"/>
    <property type="molecule type" value="Genomic_DNA"/>
</dbReference>
<evidence type="ECO:0000259" key="5">
    <source>
        <dbReference type="PROSITE" id="PS50893"/>
    </source>
</evidence>
<gene>
    <name evidence="6" type="ORF">FMM72_16465</name>
</gene>
<dbReference type="CDD" id="cd03255">
    <property type="entry name" value="ABC_MJ0796_LolCDE_FtsE"/>
    <property type="match status" value="1"/>
</dbReference>
<dbReference type="GO" id="GO:0098796">
    <property type="term" value="C:membrane protein complex"/>
    <property type="evidence" value="ECO:0007669"/>
    <property type="project" value="UniProtKB-ARBA"/>
</dbReference>
<dbReference type="InterPro" id="IPR003593">
    <property type="entry name" value="AAA+_ATPase"/>
</dbReference>
<feature type="domain" description="ABC transporter" evidence="5">
    <location>
        <begin position="10"/>
        <end position="249"/>
    </location>
</feature>
<evidence type="ECO:0000313" key="7">
    <source>
        <dbReference type="Proteomes" id="UP000462501"/>
    </source>
</evidence>
<dbReference type="SUPFAM" id="SSF52540">
    <property type="entry name" value="P-loop containing nucleoside triphosphate hydrolases"/>
    <property type="match status" value="1"/>
</dbReference>
<sequence>MTLKRKEPLLHVENIEKYYGNPGAVTKALDQVSFDVQAGEFISIMGASGSGKTTLLNCISTIDTVSSGHILLDGQDITTITEKNIAAFRRDYLGFVFQDFNLLDTLTLEENIALPLTISETPPREIDKRVRQIADKLHISDTLKKFPTQVSGGQKQRCAFARAVICDPKLIMADEPTGALDSNSSRVLLEVISNFNQEMGATILMVTHDAFSASYAERILFLKDGRIFNQILKGEKTRSTFYHEILDVLALLGGDKPC</sequence>
<dbReference type="RefSeq" id="WP_162222036.1">
    <property type="nucleotide sequence ID" value="NZ_JANJZM010000011.1"/>
</dbReference>
<accession>A0A845T1Y2</accession>
<dbReference type="AlphaFoldDB" id="A0A845T1Y2"/>
<dbReference type="GO" id="GO:0005524">
    <property type="term" value="F:ATP binding"/>
    <property type="evidence" value="ECO:0007669"/>
    <property type="project" value="UniProtKB-KW"/>
</dbReference>
<keyword evidence="3" id="KW-0547">Nucleotide-binding</keyword>
<dbReference type="GO" id="GO:0016887">
    <property type="term" value="F:ATP hydrolysis activity"/>
    <property type="evidence" value="ECO:0007669"/>
    <property type="project" value="InterPro"/>
</dbReference>
<evidence type="ECO:0000256" key="3">
    <source>
        <dbReference type="ARBA" id="ARBA00022741"/>
    </source>
</evidence>
<comment type="similarity">
    <text evidence="1">Belongs to the ABC transporter superfamily.</text>
</comment>
<dbReference type="PANTHER" id="PTHR42798:SF7">
    <property type="entry name" value="ALPHA-D-RIBOSE 1-METHYLPHOSPHONATE 5-TRIPHOSPHATE SYNTHASE SUBUNIT PHNL"/>
    <property type="match status" value="1"/>
</dbReference>
<dbReference type="GO" id="GO:0022857">
    <property type="term" value="F:transmembrane transporter activity"/>
    <property type="evidence" value="ECO:0007669"/>
    <property type="project" value="UniProtKB-ARBA"/>
</dbReference>
<dbReference type="PANTHER" id="PTHR42798">
    <property type="entry name" value="LIPOPROTEIN-RELEASING SYSTEM ATP-BINDING PROTEIN LOLD"/>
    <property type="match status" value="1"/>
</dbReference>
<reference evidence="6 7" key="1">
    <citation type="submission" date="2019-06" db="EMBL/GenBank/DDBJ databases">
        <title>Draft genome sequences of 15 bacterial species constituting the stable defined intestinal microbiota of the GM15 gnotobiotic mouse model.</title>
        <authorList>
            <person name="Elie C."/>
            <person name="Mathieu A."/>
            <person name="Saliou A."/>
            <person name="Darnaud M."/>
            <person name="Leulier F."/>
            <person name="Tamellini A."/>
        </authorList>
    </citation>
    <scope>NUCLEOTIDE SEQUENCE [LARGE SCALE GENOMIC DNA]</scope>
    <source>
        <strain evidence="6 7">JM4-15</strain>
    </source>
</reference>
<organism evidence="6 7">
    <name type="scientific">Anaerotruncus colihominis</name>
    <dbReference type="NCBI Taxonomy" id="169435"/>
    <lineage>
        <taxon>Bacteria</taxon>
        <taxon>Bacillati</taxon>
        <taxon>Bacillota</taxon>
        <taxon>Clostridia</taxon>
        <taxon>Eubacteriales</taxon>
        <taxon>Oscillospiraceae</taxon>
        <taxon>Anaerotruncus</taxon>
    </lineage>
</organism>
<name>A0A845T1Y2_9FIRM</name>
<evidence type="ECO:0000256" key="2">
    <source>
        <dbReference type="ARBA" id="ARBA00022448"/>
    </source>
</evidence>
<dbReference type="InterPro" id="IPR003439">
    <property type="entry name" value="ABC_transporter-like_ATP-bd"/>
</dbReference>